<evidence type="ECO:0000313" key="3">
    <source>
        <dbReference type="Proteomes" id="UP001152300"/>
    </source>
</evidence>
<sequence>MDTIFDLNTLDRWLHVTFKKGQVVSSSASALSATAPSTLPRYTDEKVKHVRRDVLIIDGEYRYETFAVTEEDSKVSDMDTVTFSGQFDMAIDGGSTDGRSEKTCTAEAESRKRSN</sequence>
<comment type="caution">
    <text evidence="2">The sequence shown here is derived from an EMBL/GenBank/DDBJ whole genome shotgun (WGS) entry which is preliminary data.</text>
</comment>
<feature type="compositionally biased region" description="Basic and acidic residues" evidence="1">
    <location>
        <begin position="98"/>
        <end position="115"/>
    </location>
</feature>
<protein>
    <submittedName>
        <fullName evidence="2">Uncharacterized protein</fullName>
    </submittedName>
</protein>
<organism evidence="2 3">
    <name type="scientific">Sclerotinia nivalis</name>
    <dbReference type="NCBI Taxonomy" id="352851"/>
    <lineage>
        <taxon>Eukaryota</taxon>
        <taxon>Fungi</taxon>
        <taxon>Dikarya</taxon>
        <taxon>Ascomycota</taxon>
        <taxon>Pezizomycotina</taxon>
        <taxon>Leotiomycetes</taxon>
        <taxon>Helotiales</taxon>
        <taxon>Sclerotiniaceae</taxon>
        <taxon>Sclerotinia</taxon>
    </lineage>
</organism>
<name>A0A9X0DF26_9HELO</name>
<dbReference type="EMBL" id="JAPEIS010000013">
    <property type="protein sequence ID" value="KAJ8060469.1"/>
    <property type="molecule type" value="Genomic_DNA"/>
</dbReference>
<evidence type="ECO:0000313" key="2">
    <source>
        <dbReference type="EMBL" id="KAJ8060469.1"/>
    </source>
</evidence>
<dbReference type="OrthoDB" id="10488773at2759"/>
<dbReference type="Proteomes" id="UP001152300">
    <property type="component" value="Unassembled WGS sequence"/>
</dbReference>
<reference evidence="2" key="1">
    <citation type="submission" date="2022-11" db="EMBL/GenBank/DDBJ databases">
        <title>Genome Resource of Sclerotinia nivalis Strain SnTB1, a Plant Pathogen Isolated from American Ginseng.</title>
        <authorList>
            <person name="Fan S."/>
        </authorList>
    </citation>
    <scope>NUCLEOTIDE SEQUENCE</scope>
    <source>
        <strain evidence="2">SnTB1</strain>
    </source>
</reference>
<accession>A0A9X0DF26</accession>
<evidence type="ECO:0000256" key="1">
    <source>
        <dbReference type="SAM" id="MobiDB-lite"/>
    </source>
</evidence>
<keyword evidence="3" id="KW-1185">Reference proteome</keyword>
<feature type="region of interest" description="Disordered" evidence="1">
    <location>
        <begin position="92"/>
        <end position="115"/>
    </location>
</feature>
<dbReference type="AlphaFoldDB" id="A0A9X0DF26"/>
<gene>
    <name evidence="2" type="ORF">OCU04_010792</name>
</gene>
<proteinExistence type="predicted"/>